<dbReference type="Proteomes" id="UP000316437">
    <property type="component" value="Unassembled WGS sequence"/>
</dbReference>
<name>A0A543EJM4_9FLAO</name>
<protein>
    <recommendedName>
        <fullName evidence="3">Outer membrane protein with beta-barrel domain</fullName>
    </recommendedName>
</protein>
<accession>A0A543EJM4</accession>
<reference evidence="1 2" key="1">
    <citation type="submission" date="2019-06" db="EMBL/GenBank/DDBJ databases">
        <title>Sorghum-associated microbial communities from plants grown in Nebraska, USA.</title>
        <authorList>
            <person name="Schachtman D."/>
        </authorList>
    </citation>
    <scope>NUCLEOTIDE SEQUENCE [LARGE SCALE GENOMIC DNA]</scope>
    <source>
        <strain evidence="1 2">110</strain>
    </source>
</reference>
<proteinExistence type="predicted"/>
<dbReference type="RefSeq" id="WP_047430115.1">
    <property type="nucleotide sequence ID" value="NZ_VFPD01000001.1"/>
</dbReference>
<organism evidence="1 2">
    <name type="scientific">Chryseobacterium aquifrigidense</name>
    <dbReference type="NCBI Taxonomy" id="558021"/>
    <lineage>
        <taxon>Bacteria</taxon>
        <taxon>Pseudomonadati</taxon>
        <taxon>Bacteroidota</taxon>
        <taxon>Flavobacteriia</taxon>
        <taxon>Flavobacteriales</taxon>
        <taxon>Weeksellaceae</taxon>
        <taxon>Chryseobacterium group</taxon>
        <taxon>Chryseobacterium</taxon>
    </lineage>
</organism>
<evidence type="ECO:0000313" key="1">
    <source>
        <dbReference type="EMBL" id="TQM21775.1"/>
    </source>
</evidence>
<dbReference type="AlphaFoldDB" id="A0A543EJM4"/>
<comment type="caution">
    <text evidence="1">The sequence shown here is derived from an EMBL/GenBank/DDBJ whole genome shotgun (WGS) entry which is preliminary data.</text>
</comment>
<gene>
    <name evidence="1" type="ORF">FB551_1469</name>
</gene>
<sequence length="210" mass="24340">MIGKLFICLLILISEILYAQHYDEWRSQFVKWNLGASYTGGNLTDQKEGKSRWINKYTAHLSLDVALSKILYFDSSELYLQPFFELSVPVKNPYSKDLSFSTYAGGINLKKHLNQNFQKGRFYIFVGGKFEYIIWRLDYNNGKQYHSTKLDYVLNGGGGFTISDRTEVFVTYSRGLGKVYAVTDLENLNRFGSFSVGMRITLVKNWWFSE</sequence>
<evidence type="ECO:0008006" key="3">
    <source>
        <dbReference type="Google" id="ProtNLM"/>
    </source>
</evidence>
<keyword evidence="2" id="KW-1185">Reference proteome</keyword>
<dbReference type="EMBL" id="VFPD01000001">
    <property type="protein sequence ID" value="TQM21775.1"/>
    <property type="molecule type" value="Genomic_DNA"/>
</dbReference>
<evidence type="ECO:0000313" key="2">
    <source>
        <dbReference type="Proteomes" id="UP000316437"/>
    </source>
</evidence>